<evidence type="ECO:0000256" key="1">
    <source>
        <dbReference type="ARBA" id="ARBA00000448"/>
    </source>
</evidence>
<gene>
    <name evidence="8" type="ORF">OLEA9_A021623</name>
</gene>
<dbReference type="Pfam" id="PF00933">
    <property type="entry name" value="Glyco_hydro_3"/>
    <property type="match status" value="1"/>
</dbReference>
<feature type="domain" description="Glycoside hydrolase family 3 N-terminal" evidence="7">
    <location>
        <begin position="7"/>
        <end position="137"/>
    </location>
</feature>
<keyword evidence="9" id="KW-1185">Reference proteome</keyword>
<dbReference type="Proteomes" id="UP000594638">
    <property type="component" value="Unassembled WGS sequence"/>
</dbReference>
<organism evidence="8 9">
    <name type="scientific">Olea europaea subsp. europaea</name>
    <dbReference type="NCBI Taxonomy" id="158383"/>
    <lineage>
        <taxon>Eukaryota</taxon>
        <taxon>Viridiplantae</taxon>
        <taxon>Streptophyta</taxon>
        <taxon>Embryophyta</taxon>
        <taxon>Tracheophyta</taxon>
        <taxon>Spermatophyta</taxon>
        <taxon>Magnoliopsida</taxon>
        <taxon>eudicotyledons</taxon>
        <taxon>Gunneridae</taxon>
        <taxon>Pentapetalae</taxon>
        <taxon>asterids</taxon>
        <taxon>lamiids</taxon>
        <taxon>Lamiales</taxon>
        <taxon>Oleaceae</taxon>
        <taxon>Oleeae</taxon>
        <taxon>Olea</taxon>
    </lineage>
</organism>
<dbReference type="Gene3D" id="3.20.20.300">
    <property type="entry name" value="Glycoside hydrolase, family 3, N-terminal domain"/>
    <property type="match status" value="1"/>
</dbReference>
<dbReference type="SUPFAM" id="SSF51445">
    <property type="entry name" value="(Trans)glycosidases"/>
    <property type="match status" value="1"/>
</dbReference>
<dbReference type="InterPro" id="IPR017853">
    <property type="entry name" value="GH"/>
</dbReference>
<dbReference type="PANTHER" id="PTHR30620">
    <property type="entry name" value="PERIPLASMIC BETA-GLUCOSIDASE-RELATED"/>
    <property type="match status" value="1"/>
</dbReference>
<comment type="catalytic activity">
    <reaction evidence="1">
        <text>Hydrolysis of terminal, non-reducing beta-D-glucosyl residues with release of beta-D-glucose.</text>
        <dbReference type="EC" id="3.2.1.21"/>
    </reaction>
</comment>
<evidence type="ECO:0000256" key="5">
    <source>
        <dbReference type="ARBA" id="ARBA00022801"/>
    </source>
</evidence>
<evidence type="ECO:0000313" key="8">
    <source>
        <dbReference type="EMBL" id="CAA3020863.1"/>
    </source>
</evidence>
<evidence type="ECO:0000259" key="7">
    <source>
        <dbReference type="Pfam" id="PF00933"/>
    </source>
</evidence>
<dbReference type="OrthoDB" id="416222at2759"/>
<keyword evidence="4" id="KW-0732">Signal</keyword>
<evidence type="ECO:0000256" key="6">
    <source>
        <dbReference type="ARBA" id="ARBA00023295"/>
    </source>
</evidence>
<dbReference type="GO" id="GO:0008422">
    <property type="term" value="F:beta-glucosidase activity"/>
    <property type="evidence" value="ECO:0007669"/>
    <property type="project" value="UniProtKB-EC"/>
</dbReference>
<dbReference type="Gramene" id="OE9A021623T1">
    <property type="protein sequence ID" value="OE9A021623C1"/>
    <property type="gene ID" value="OE9A021623"/>
</dbReference>
<evidence type="ECO:0000256" key="4">
    <source>
        <dbReference type="ARBA" id="ARBA00022729"/>
    </source>
</evidence>
<dbReference type="GO" id="GO:0009251">
    <property type="term" value="P:glucan catabolic process"/>
    <property type="evidence" value="ECO:0007669"/>
    <property type="project" value="TreeGrafter"/>
</dbReference>
<evidence type="ECO:0000313" key="9">
    <source>
        <dbReference type="Proteomes" id="UP000594638"/>
    </source>
</evidence>
<proteinExistence type="inferred from homology"/>
<dbReference type="InterPro" id="IPR051915">
    <property type="entry name" value="Cellulose_Degrad_GH3"/>
</dbReference>
<protein>
    <recommendedName>
        <fullName evidence="3">beta-glucosidase</fullName>
        <ecNumber evidence="3">3.2.1.21</ecNumber>
    </recommendedName>
</protein>
<dbReference type="EC" id="3.2.1.21" evidence="3"/>
<comment type="caution">
    <text evidence="8">The sequence shown here is derived from an EMBL/GenBank/DDBJ whole genome shotgun (WGS) entry which is preliminary data.</text>
</comment>
<dbReference type="AlphaFoldDB" id="A0A8S0UPK4"/>
<reference evidence="8 9" key="1">
    <citation type="submission" date="2019-12" db="EMBL/GenBank/DDBJ databases">
        <authorList>
            <person name="Alioto T."/>
            <person name="Alioto T."/>
            <person name="Gomez Garrido J."/>
        </authorList>
    </citation>
    <scope>NUCLEOTIDE SEQUENCE [LARGE SCALE GENOMIC DNA]</scope>
</reference>
<comment type="similarity">
    <text evidence="2">Belongs to the glycosyl hydrolase 3 family.</text>
</comment>
<evidence type="ECO:0000256" key="2">
    <source>
        <dbReference type="ARBA" id="ARBA00005336"/>
    </source>
</evidence>
<keyword evidence="6" id="KW-0326">Glycosidase</keyword>
<evidence type="ECO:0000256" key="3">
    <source>
        <dbReference type="ARBA" id="ARBA00012744"/>
    </source>
</evidence>
<dbReference type="EMBL" id="CACTIH010009045">
    <property type="protein sequence ID" value="CAA3020863.1"/>
    <property type="molecule type" value="Genomic_DNA"/>
</dbReference>
<keyword evidence="5" id="KW-0378">Hydrolase</keyword>
<dbReference type="InterPro" id="IPR036962">
    <property type="entry name" value="Glyco_hydro_3_N_sf"/>
</dbReference>
<sequence>MKSVNRDGKQLKNIGAVTAFEMRETGIPYTFAPVCRDPRWVRCFESYIEDHKIVQAMTEVIPGLQGDVPADYPRKFPYINGRTNVAACAKNFVGDGGTTNGFDENNTVIDWNGLLSIHMPPYLDAISRGMATVMIAH</sequence>
<dbReference type="PANTHER" id="PTHR30620:SF16">
    <property type="entry name" value="LYSOSOMAL BETA GLUCOSIDASE"/>
    <property type="match status" value="1"/>
</dbReference>
<accession>A0A8S0UPK4</accession>
<dbReference type="InterPro" id="IPR001764">
    <property type="entry name" value="Glyco_hydro_3_N"/>
</dbReference>
<name>A0A8S0UPK4_OLEEU</name>